<reference evidence="2" key="2">
    <citation type="submission" date="2016-12" db="EMBL/GenBank/DDBJ databases">
        <authorList>
            <person name="Zhang X."/>
            <person name="Zhao J."/>
        </authorList>
    </citation>
    <scope>NUCLEOTIDE SEQUENCE</scope>
    <source>
        <strain evidence="2">RD15</strain>
    </source>
</reference>
<evidence type="ECO:0000313" key="2">
    <source>
        <dbReference type="EMBL" id="OQP85917.1"/>
    </source>
</evidence>
<organism evidence="1 3">
    <name type="scientific">Xaviernesmea rhizosphaerae</name>
    <dbReference type="NCBI Taxonomy" id="1672749"/>
    <lineage>
        <taxon>Bacteria</taxon>
        <taxon>Pseudomonadati</taxon>
        <taxon>Pseudomonadota</taxon>
        <taxon>Alphaproteobacteria</taxon>
        <taxon>Hyphomicrobiales</taxon>
        <taxon>Rhizobiaceae</taxon>
        <taxon>Rhizobium/Agrobacterium group</taxon>
        <taxon>Xaviernesmea</taxon>
    </lineage>
</organism>
<sequence length="200" mass="22804">MSKIRYYVSGGRAGFLQAPRAVHSEFLRTGRIDRTMRRKPAAERRYISHEEAAERTGRRLEAAGEVTHQRLNNFHPSIRLPKLIFHDIIDGRPHLGYCHVTASRTVFDKFGIVPWSFYFANFFAEIGDEAQFFDRISMSNGRMFFAVATKTDDKQAKLVIDTTVHHDGVLFRTVDSKVALKNVLQLGARNAALRAIIRAL</sequence>
<reference evidence="1 3" key="1">
    <citation type="submission" date="2016-09" db="EMBL/GenBank/DDBJ databases">
        <title>Rhizobium sp. nov., a novel species isolated from the rice rhizosphere.</title>
        <authorList>
            <person name="Zhao J."/>
            <person name="Zhang X."/>
        </authorList>
    </citation>
    <scope>NUCLEOTIDE SEQUENCE [LARGE SCALE GENOMIC DNA]</scope>
    <source>
        <strain evidence="1 3">MH17</strain>
    </source>
</reference>
<dbReference type="InterPro" id="IPR046597">
    <property type="entry name" value="DUF6656"/>
</dbReference>
<proteinExistence type="predicted"/>
<dbReference type="Proteomes" id="UP000192652">
    <property type="component" value="Unassembled WGS sequence"/>
</dbReference>
<dbReference type="Pfam" id="PF20361">
    <property type="entry name" value="DUF6656"/>
    <property type="match status" value="1"/>
</dbReference>
<evidence type="ECO:0000313" key="4">
    <source>
        <dbReference type="Proteomes" id="UP000192652"/>
    </source>
</evidence>
<keyword evidence="4" id="KW-1185">Reference proteome</keyword>
<dbReference type="AlphaFoldDB" id="A0A1Q9AHA2"/>
<dbReference type="RefSeq" id="WP_075635681.1">
    <property type="nucleotide sequence ID" value="NZ_MKIO01000033.1"/>
</dbReference>
<gene>
    <name evidence="1" type="ORF">BJF92_03545</name>
    <name evidence="2" type="ORF">BTR14_12520</name>
</gene>
<reference evidence="2 4" key="3">
    <citation type="journal article" date="2017" name="Antonie Van Leeuwenhoek">
        <title>Rhizobium rhizosphaerae sp. nov., a novel species isolated from rice rhizosphere.</title>
        <authorList>
            <person name="Zhao J.J."/>
            <person name="Zhang J."/>
            <person name="Zhang R.J."/>
            <person name="Zhang C.W."/>
            <person name="Yin H.Q."/>
            <person name="Zhang X.X."/>
        </authorList>
    </citation>
    <scope>NUCLEOTIDE SEQUENCE [LARGE SCALE GENOMIC DNA]</scope>
    <source>
        <strain evidence="2 4">RD15</strain>
    </source>
</reference>
<protein>
    <submittedName>
        <fullName evidence="1">Uncharacterized protein</fullName>
    </submittedName>
</protein>
<evidence type="ECO:0000313" key="1">
    <source>
        <dbReference type="EMBL" id="OLP54494.1"/>
    </source>
</evidence>
<accession>A0A1Q9AHA2</accession>
<evidence type="ECO:0000313" key="3">
    <source>
        <dbReference type="Proteomes" id="UP000186143"/>
    </source>
</evidence>
<name>A0A1Q9AHA2_9HYPH</name>
<dbReference type="OrthoDB" id="8276610at2"/>
<dbReference type="EMBL" id="MKIO01000033">
    <property type="protein sequence ID" value="OLP54494.1"/>
    <property type="molecule type" value="Genomic_DNA"/>
</dbReference>
<dbReference type="Proteomes" id="UP000186143">
    <property type="component" value="Unassembled WGS sequence"/>
</dbReference>
<dbReference type="EMBL" id="MSPX01000010">
    <property type="protein sequence ID" value="OQP85917.1"/>
    <property type="molecule type" value="Genomic_DNA"/>
</dbReference>
<comment type="caution">
    <text evidence="1">The sequence shown here is derived from an EMBL/GenBank/DDBJ whole genome shotgun (WGS) entry which is preliminary data.</text>
</comment>